<dbReference type="NCBIfam" id="TIGR00044">
    <property type="entry name" value="YggS family pyridoxal phosphate-dependent enzyme"/>
    <property type="match status" value="1"/>
</dbReference>
<dbReference type="HAMAP" id="MF_02087">
    <property type="entry name" value="PLP_homeostasis"/>
    <property type="match status" value="1"/>
</dbReference>
<dbReference type="SUPFAM" id="SSF51419">
    <property type="entry name" value="PLP-binding barrel"/>
    <property type="match status" value="1"/>
</dbReference>
<dbReference type="GO" id="GO:0030170">
    <property type="term" value="F:pyridoxal phosphate binding"/>
    <property type="evidence" value="ECO:0007669"/>
    <property type="project" value="UniProtKB-UniRule"/>
</dbReference>
<reference evidence="6" key="1">
    <citation type="submission" date="2022-01" db="EMBL/GenBank/DDBJ databases">
        <authorList>
            <person name="King R."/>
        </authorList>
    </citation>
    <scope>NUCLEOTIDE SEQUENCE</scope>
</reference>
<accession>A0A9N9X437</accession>
<evidence type="ECO:0000256" key="4">
    <source>
        <dbReference type="RuleBase" id="RU004514"/>
    </source>
</evidence>
<dbReference type="CDD" id="cd06822">
    <property type="entry name" value="PLPDE_III_YBL036c_euk"/>
    <property type="match status" value="1"/>
</dbReference>
<dbReference type="Proteomes" id="UP001153737">
    <property type="component" value="Chromosome 5"/>
</dbReference>
<keyword evidence="7" id="KW-1185">Reference proteome</keyword>
<comment type="function">
    <text evidence="2">Pyridoxal 5'-phosphate (PLP)-binding protein, which may be involved in intracellular homeostatic regulation of pyridoxal 5'-phosphate (PLP), the active form of vitamin B6.</text>
</comment>
<organism evidence="6 7">
    <name type="scientific">Phaedon cochleariae</name>
    <name type="common">Mustard beetle</name>
    <dbReference type="NCBI Taxonomy" id="80249"/>
    <lineage>
        <taxon>Eukaryota</taxon>
        <taxon>Metazoa</taxon>
        <taxon>Ecdysozoa</taxon>
        <taxon>Arthropoda</taxon>
        <taxon>Hexapoda</taxon>
        <taxon>Insecta</taxon>
        <taxon>Pterygota</taxon>
        <taxon>Neoptera</taxon>
        <taxon>Endopterygota</taxon>
        <taxon>Coleoptera</taxon>
        <taxon>Polyphaga</taxon>
        <taxon>Cucujiformia</taxon>
        <taxon>Chrysomeloidea</taxon>
        <taxon>Chrysomelidae</taxon>
        <taxon>Chrysomelinae</taxon>
        <taxon>Chrysomelini</taxon>
        <taxon>Phaedon</taxon>
    </lineage>
</organism>
<dbReference type="Gene3D" id="3.20.20.10">
    <property type="entry name" value="Alanine racemase"/>
    <property type="match status" value="1"/>
</dbReference>
<dbReference type="PANTHER" id="PTHR10146:SF14">
    <property type="entry name" value="PYRIDOXAL PHOSPHATE HOMEOSTASIS PROTEIN"/>
    <property type="match status" value="1"/>
</dbReference>
<dbReference type="Pfam" id="PF01168">
    <property type="entry name" value="Ala_racemase_N"/>
    <property type="match status" value="1"/>
</dbReference>
<evidence type="ECO:0000256" key="2">
    <source>
        <dbReference type="HAMAP-Rule" id="MF_03225"/>
    </source>
</evidence>
<comment type="similarity">
    <text evidence="2 4">Belongs to the pyridoxal phosphate-binding protein YggS/PROSC family.</text>
</comment>
<protein>
    <recommendedName>
        <fullName evidence="2">Pyridoxal phosphate homeostasis protein</fullName>
        <shortName evidence="2">PLP homeostasis protein</shortName>
    </recommendedName>
</protein>
<dbReference type="PROSITE" id="PS01211">
    <property type="entry name" value="UPF0001"/>
    <property type="match status" value="1"/>
</dbReference>
<evidence type="ECO:0000256" key="3">
    <source>
        <dbReference type="PIRSR" id="PIRSR004848-1"/>
    </source>
</evidence>
<dbReference type="AlphaFoldDB" id="A0A9N9X437"/>
<comment type="cofactor">
    <cofactor evidence="3">
        <name>pyridoxal 5'-phosphate</name>
        <dbReference type="ChEBI" id="CHEBI:597326"/>
    </cofactor>
</comment>
<feature type="modified residue" description="N6-(pyridoxal phosphate)lysine" evidence="2 3">
    <location>
        <position position="64"/>
    </location>
</feature>
<proteinExistence type="inferred from homology"/>
<sequence>MLRKCDYYHYHQNLFQLMIAQIRKMTEADIKQGLRIVLNKIEEACSRRTPELQATNPQLVAVSKTKPVNLIVAAYEEGQRHFGENYVQELEEKANNSIILEKCSDIKWHFIGHLQSNKVNKVLCLPNIHMIQTVDSQKLAATLNKNWPKFRSSDAKLNIMIQVNTSEEEEKNGISPDQVCDMTKFVLNECSNLHLAGLMTIGRFGYDPTDGPNPDFVTLKRCRDDVCQSQGVDWKNIGLSMGMSDDFEHAVELGSTNVRVGSSIFGYRVKKK</sequence>
<dbReference type="EMBL" id="OU896711">
    <property type="protein sequence ID" value="CAG9822037.1"/>
    <property type="molecule type" value="Genomic_DNA"/>
</dbReference>
<evidence type="ECO:0000256" key="1">
    <source>
        <dbReference type="ARBA" id="ARBA00022898"/>
    </source>
</evidence>
<evidence type="ECO:0000313" key="7">
    <source>
        <dbReference type="Proteomes" id="UP001153737"/>
    </source>
</evidence>
<dbReference type="PIRSF" id="PIRSF004848">
    <property type="entry name" value="YBL036c_PLPDEIII"/>
    <property type="match status" value="1"/>
</dbReference>
<gene>
    <name evidence="6" type="ORF">PHAECO_LOCUS9217</name>
</gene>
<reference evidence="6" key="2">
    <citation type="submission" date="2022-10" db="EMBL/GenBank/DDBJ databases">
        <authorList>
            <consortium name="ENA_rothamsted_submissions"/>
            <consortium name="culmorum"/>
            <person name="King R."/>
        </authorList>
    </citation>
    <scope>NUCLEOTIDE SEQUENCE</scope>
</reference>
<name>A0A9N9X437_PHACE</name>
<dbReference type="InterPro" id="IPR001608">
    <property type="entry name" value="Ala_racemase_N"/>
</dbReference>
<dbReference type="OrthoDB" id="10264196at2759"/>
<evidence type="ECO:0000313" key="6">
    <source>
        <dbReference type="EMBL" id="CAG9822037.1"/>
    </source>
</evidence>
<dbReference type="FunFam" id="3.20.20.10:FF:000007">
    <property type="entry name" value="Pyridoxal phosphate homeostasis protein"/>
    <property type="match status" value="1"/>
</dbReference>
<dbReference type="PANTHER" id="PTHR10146">
    <property type="entry name" value="PROLINE SYNTHETASE CO-TRANSCRIBED BACTERIAL HOMOLOG PROTEIN"/>
    <property type="match status" value="1"/>
</dbReference>
<keyword evidence="1 2" id="KW-0663">Pyridoxal phosphate</keyword>
<feature type="domain" description="Alanine racemase N-terminal" evidence="5">
    <location>
        <begin position="55"/>
        <end position="268"/>
    </location>
</feature>
<dbReference type="InterPro" id="IPR011078">
    <property type="entry name" value="PyrdxlP_homeostasis"/>
</dbReference>
<dbReference type="InterPro" id="IPR029066">
    <property type="entry name" value="PLP-binding_barrel"/>
</dbReference>
<evidence type="ECO:0000259" key="5">
    <source>
        <dbReference type="Pfam" id="PF01168"/>
    </source>
</evidence>